<sequence>MQHTVSKRKRSGFTLVELLVVIAIIGVLIALLLPAVQQAREAARRMQCTNNLKQHGLGLHNFHDTYGRFPPGSANDLAPFGKATATNWGVSWMGYLMPFLELGNAFDQAQLTSGNSYNSTAILNALGNGAGDTPIFDAYVCPSSPMDHVAAFTPKAMISDYVGISGTINGFGGTVAANNVEQFYSSSYFGAATINGVLHMNSQTKFADVTDGTSNTMVVSEVSDWIYKDAGTPFDFRPSGRHGFFMGSKGTDARPIVTLGTGGRAFSLTSIRYKINPGKSQFFSGTAASGVFIESGYTSGGANTPLASAHPGGVQATLCDGSVRFIAETIDNTTLANLAIRHDGYVLGEF</sequence>
<evidence type="ECO:0000313" key="4">
    <source>
        <dbReference type="Proteomes" id="UP001139103"/>
    </source>
</evidence>
<feature type="transmembrane region" description="Helical" evidence="1">
    <location>
        <begin position="12"/>
        <end position="36"/>
    </location>
</feature>
<dbReference type="PANTHER" id="PTHR30093">
    <property type="entry name" value="GENERAL SECRETION PATHWAY PROTEIN G"/>
    <property type="match status" value="1"/>
</dbReference>
<keyword evidence="4" id="KW-1185">Reference proteome</keyword>
<dbReference type="InterPro" id="IPR011453">
    <property type="entry name" value="DUF1559"/>
</dbReference>
<dbReference type="SUPFAM" id="SSF54523">
    <property type="entry name" value="Pili subunits"/>
    <property type="match status" value="1"/>
</dbReference>
<evidence type="ECO:0000256" key="1">
    <source>
        <dbReference type="SAM" id="Phobius"/>
    </source>
</evidence>
<dbReference type="Proteomes" id="UP001139103">
    <property type="component" value="Unassembled WGS sequence"/>
</dbReference>
<dbReference type="InterPro" id="IPR045584">
    <property type="entry name" value="Pilin-like"/>
</dbReference>
<keyword evidence="1" id="KW-0812">Transmembrane</keyword>
<protein>
    <submittedName>
        <fullName evidence="3">DUF1559 domain-containing protein</fullName>
    </submittedName>
</protein>
<name>A0A9X1MIE6_9BACT</name>
<accession>A0A9X1MIE6</accession>
<feature type="domain" description="DUF1559" evidence="2">
    <location>
        <begin position="37"/>
        <end position="332"/>
    </location>
</feature>
<dbReference type="PANTHER" id="PTHR30093:SF2">
    <property type="entry name" value="TYPE II SECRETION SYSTEM PROTEIN H"/>
    <property type="match status" value="1"/>
</dbReference>
<dbReference type="NCBIfam" id="TIGR02532">
    <property type="entry name" value="IV_pilin_GFxxxE"/>
    <property type="match status" value="1"/>
</dbReference>
<dbReference type="Pfam" id="PF07596">
    <property type="entry name" value="SBP_bac_10"/>
    <property type="match status" value="1"/>
</dbReference>
<evidence type="ECO:0000313" key="3">
    <source>
        <dbReference type="EMBL" id="MCC9627663.1"/>
    </source>
</evidence>
<gene>
    <name evidence="3" type="ORF">LOC68_04600</name>
</gene>
<reference evidence="3" key="1">
    <citation type="submission" date="2021-11" db="EMBL/GenBank/DDBJ databases">
        <title>Genome sequence.</title>
        <authorList>
            <person name="Sun Q."/>
        </authorList>
    </citation>
    <scope>NUCLEOTIDE SEQUENCE</scope>
    <source>
        <strain evidence="3">JC732</strain>
    </source>
</reference>
<comment type="caution">
    <text evidence="3">The sequence shown here is derived from an EMBL/GenBank/DDBJ whole genome shotgun (WGS) entry which is preliminary data.</text>
</comment>
<keyword evidence="1" id="KW-1133">Transmembrane helix</keyword>
<dbReference type="PROSITE" id="PS00409">
    <property type="entry name" value="PROKAR_NTER_METHYL"/>
    <property type="match status" value="1"/>
</dbReference>
<dbReference type="RefSeq" id="WP_230216236.1">
    <property type="nucleotide sequence ID" value="NZ_JAJKFT010000004.1"/>
</dbReference>
<proteinExistence type="predicted"/>
<evidence type="ECO:0000259" key="2">
    <source>
        <dbReference type="Pfam" id="PF07596"/>
    </source>
</evidence>
<dbReference type="Pfam" id="PF07963">
    <property type="entry name" value="N_methyl"/>
    <property type="match status" value="1"/>
</dbReference>
<keyword evidence="1" id="KW-0472">Membrane</keyword>
<dbReference type="NCBIfam" id="TIGR04294">
    <property type="entry name" value="pre_pil_HX9DG"/>
    <property type="match status" value="1"/>
</dbReference>
<dbReference type="AlphaFoldDB" id="A0A9X1MIE6"/>
<dbReference type="EMBL" id="JAJKFT010000004">
    <property type="protein sequence ID" value="MCC9627663.1"/>
    <property type="molecule type" value="Genomic_DNA"/>
</dbReference>
<dbReference type="Gene3D" id="3.30.700.10">
    <property type="entry name" value="Glycoprotein, Type 4 Pilin"/>
    <property type="match status" value="1"/>
</dbReference>
<organism evidence="3 4">
    <name type="scientific">Blastopirellula sediminis</name>
    <dbReference type="NCBI Taxonomy" id="2894196"/>
    <lineage>
        <taxon>Bacteria</taxon>
        <taxon>Pseudomonadati</taxon>
        <taxon>Planctomycetota</taxon>
        <taxon>Planctomycetia</taxon>
        <taxon>Pirellulales</taxon>
        <taxon>Pirellulaceae</taxon>
        <taxon>Blastopirellula</taxon>
    </lineage>
</organism>
<dbReference type="InterPro" id="IPR027558">
    <property type="entry name" value="Pre_pil_HX9DG_C"/>
</dbReference>
<dbReference type="InterPro" id="IPR012902">
    <property type="entry name" value="N_methyl_site"/>
</dbReference>